<dbReference type="Proteomes" id="UP001281147">
    <property type="component" value="Unassembled WGS sequence"/>
</dbReference>
<accession>A0ACC3NQ42</accession>
<keyword evidence="2" id="KW-1185">Reference proteome</keyword>
<gene>
    <name evidence="1" type="primary">MDM12_1</name>
    <name evidence="1" type="ORF">LTR37_004346</name>
</gene>
<evidence type="ECO:0000313" key="2">
    <source>
        <dbReference type="Proteomes" id="UP001281147"/>
    </source>
</evidence>
<sequence length="2390" mass="265861">MAPEPPSPSASSTLLPFLGTRPRRDSLASLNSTKGEVDKDVLAQALDNIHTSASKSETLTSFHDYDGGAPRSGAKEIVSSGVTGLFDKLKRGFNVGTPTKETKGRPKSSASKESVETDSIQSNGFRKSVGLGFGPPPAEDASVRSSRSVTASPMLATFTSSNGIPLEPALSGPKPGTDMHKVESIVGPLSDPTLGSKDSLSGAKPKGRTTQDTATQADIDGAKSAAAEQDQSDTATEALARVLTHHDIQTGTIAKQPRSLYIGEGNEEAPSGNEAVRESVRSPSAPPAVTRHSTLSFQESARPSDGSLHKHHDARPPMLKVGASHLPGYEPSRASSTDHGDAASVNSSRSPSKKPRLEPSPNLNIAIPRRRTDMKPPPRPAGSVHHVPTHLKRRVISKTFWMKDENAKDCFYCGQAFSTFRRKHHCRTCGQIFDAKCTNLVPGRPFGQPGTIRLCKPCEAMIYGSDDENSTVFSDDASEYTRSPVARGSFGEGEDIPGIQDGVGEDDGPNGVVTTPSIGIPASRRNREAKRRSAIIEFDAAPTLARPTSSHSLISLARRPRSSSHRRHHSRHQAIRGLRMPADERGPFQPGSTEDPEKKSTLPAFHNDNIIDPDLAAFLSDDGSDEEGQQSIFATLGDVNSPSPENRDRPGYAGMLSSAKKLGRSRLGPMSSVKVTTEDEPLSHTKNPKLSRNRNPSIGTVVRPSPRRSRSHNLMKLAADSESFERKHASPFVARSGARTKLIRSSAMQGRDAPPIELNHASLAHVRKLLSQLLRDSNIEPTSAWEKALVPMLLQCTDVVEPNVQLGDDMDIRHYIKLKKVPGGRPGDTAYISGIVFSKNVALKCMARSISNPRIAIVTFAIEYARHQTHFMSLEPVIAQEREYLRNLVARIAALRPQLLLVQRNVSGLAVDLLEEAGITVAYNIKESVLAAVARVTQTTMIKSVDKLAIDPSHLGHCDSFEVKTFVHDGLRKNYIYLSGCQPELGCTIVLRGADTRMLRKIKRITEFMCYVAYNLKLETNLLRDQFAAIPSTTDGQFEAPGSARLMNPDGHDLKIGPGFEHGESTDDPSTYVASDNEPPSKYEELENDCKSRILSASPFVVFMQPYLLTQLRESEKRLTTYKKLRDQYAAADEEGDRDEKTVDKHFEVVRPEMVHAAPSSRQPKAVRDYLHAVHEAQLDKTMHTYETQRRLMDSFMSGSSSPFDPFAHQTIVVLHSTVSTINSAPCIGPEVLGIGFYAGYNHVEPQFEEDCTLGQYIEDLCVSANSTCKECGKRTYDHHRQYVHGYGQLSISVSRQLAKLRGYERTILMWSTCRICKQETTVLPMSDNTWKYSFAKYLELSFWSSPLHPRAGICQHDIHKDFYRCFGFEDLAVRVQYDSVEIYDVVVPRSTITWKVESDLIVKNEQFSHFVSRLHAFTESVKKRLDSINVDTLDEKKSMEANELLDELRRRAEHDHEELLVKLQQKYAVSRYYEVIPLNRALRFMDEKALSWDDIFSNFERDYFPSETDIRKLATLQLKNMFLESQPATSTVVSDASDDDEPTATKPVSSRGLRARIPHRELRSEKAHDVLSSTVEEHRAAIADDGDVGVIIKDESEEQLCSNLSRTVSPREEQEQAVERQDVKHLDLAVPANSPAHSPEEHFIDERPGSEHPSPQLSRPGTRNGNSSDEPFATTLVTPMSSGLLERIEQIRSNRSDGPTEQEQAESRIPRLADLKKREGSPKPALLRAQSSPSSPVHRARRSADLNSEHSIDSVANGTNENHPADKRLGERLGVSRLANKVGKVAPSLIPRSIPSKSDEAHHTKVSALAKHFEQMSREFEKERLKERRQRALRSRQARANPLASSRPIVEVYRNATDAVGERTVDQAKAEQGVQEPKRDPSPPNETAAQIPLPNSDDSQLGRSPTQPATTGHTQAESDADGEDEVSDVEPAQKRLRVVSDPNSALSSSGIISPSTIPEIELHPELSIPEHRKSVWFNYLTEFWSKRSASGWAPLEYPLHGTEHVFEDSDIIVREDEPSSVIALSLACADYQIKVQGFRSHPKKHAKQSNSQSNIGSVDANAQQNAIEASLLSDTGTHMKYSFAHGSVKASCKIFYAEAFDALRRRCGVSERFVESLSRCLKFDSKGGKTKSLFLKTLDNRFYIKSLQEVELKAFTKFAPDYFAFMSHTLFHGVPSVIAKMFGLFQVIIKNPATGMDFSYHLLVMENLFYERNPNRRFDLKGSMRNRKIETTGQPDEVLLDENLVETIFESPLFVREHARKLLQASVWNDTMWLCKQNVMDYSLMAGFDDQRKELIVGIIDCIRTYTWDKKLESWIKDRGKNKPTITSPKDYRNRFRVSMMQYVLQSPGPWSYLMGQMSAPKTLKEEREDNAENTETEREGEARRSGAT</sequence>
<dbReference type="EMBL" id="JAUTXU010000026">
    <property type="protein sequence ID" value="KAK3719488.1"/>
    <property type="molecule type" value="Genomic_DNA"/>
</dbReference>
<reference evidence="1" key="1">
    <citation type="submission" date="2023-07" db="EMBL/GenBank/DDBJ databases">
        <title>Black Yeasts Isolated from many extreme environments.</title>
        <authorList>
            <person name="Coleine C."/>
            <person name="Stajich J.E."/>
            <person name="Selbmann L."/>
        </authorList>
    </citation>
    <scope>NUCLEOTIDE SEQUENCE</scope>
    <source>
        <strain evidence="1">CCFEE 5714</strain>
    </source>
</reference>
<dbReference type="EC" id="2.7.1.150" evidence="1"/>
<organism evidence="1 2">
    <name type="scientific">Vermiconidia calcicola</name>
    <dbReference type="NCBI Taxonomy" id="1690605"/>
    <lineage>
        <taxon>Eukaryota</taxon>
        <taxon>Fungi</taxon>
        <taxon>Dikarya</taxon>
        <taxon>Ascomycota</taxon>
        <taxon>Pezizomycotina</taxon>
        <taxon>Dothideomycetes</taxon>
        <taxon>Dothideomycetidae</taxon>
        <taxon>Mycosphaerellales</taxon>
        <taxon>Extremaceae</taxon>
        <taxon>Vermiconidia</taxon>
    </lineage>
</organism>
<keyword evidence="1" id="KW-0808">Transferase</keyword>
<name>A0ACC3NQ42_9PEZI</name>
<proteinExistence type="predicted"/>
<comment type="caution">
    <text evidence="1">The sequence shown here is derived from an EMBL/GenBank/DDBJ whole genome shotgun (WGS) entry which is preliminary data.</text>
</comment>
<evidence type="ECO:0000313" key="1">
    <source>
        <dbReference type="EMBL" id="KAK3719488.1"/>
    </source>
</evidence>
<protein>
    <submittedName>
        <fullName evidence="1">Mitochondrial distribution and morphology protein 12</fullName>
        <ecNumber evidence="1">2.7.1.150</ecNumber>
    </submittedName>
</protein>